<reference evidence="1" key="1">
    <citation type="submission" date="2021-10" db="EMBL/GenBank/DDBJ databases">
        <title>Tropical sea cucumber genome reveals ecological adaptation and Cuvierian tubules defense mechanism.</title>
        <authorList>
            <person name="Chen T."/>
        </authorList>
    </citation>
    <scope>NUCLEOTIDE SEQUENCE</scope>
    <source>
        <strain evidence="1">Nanhai2018</strain>
        <tissue evidence="1">Muscle</tissue>
    </source>
</reference>
<evidence type="ECO:0000313" key="1">
    <source>
        <dbReference type="EMBL" id="KAJ8020313.1"/>
    </source>
</evidence>
<dbReference type="EMBL" id="JAIZAY010000022">
    <property type="protein sequence ID" value="KAJ8020313.1"/>
    <property type="molecule type" value="Genomic_DNA"/>
</dbReference>
<dbReference type="AlphaFoldDB" id="A0A9Q1BCD5"/>
<comment type="caution">
    <text evidence="1">The sequence shown here is derived from an EMBL/GenBank/DDBJ whole genome shotgun (WGS) entry which is preliminary data.</text>
</comment>
<name>A0A9Q1BCD5_HOLLE</name>
<accession>A0A9Q1BCD5</accession>
<evidence type="ECO:0000313" key="2">
    <source>
        <dbReference type="Proteomes" id="UP001152320"/>
    </source>
</evidence>
<protein>
    <submittedName>
        <fullName evidence="1">Uncharacterized protein</fullName>
    </submittedName>
</protein>
<proteinExistence type="predicted"/>
<gene>
    <name evidence="1" type="ORF">HOLleu_39878</name>
</gene>
<dbReference type="Proteomes" id="UP001152320">
    <property type="component" value="Chromosome 22"/>
</dbReference>
<keyword evidence="2" id="KW-1185">Reference proteome</keyword>
<organism evidence="1 2">
    <name type="scientific">Holothuria leucospilota</name>
    <name type="common">Black long sea cucumber</name>
    <name type="synonym">Mertensiothuria leucospilota</name>
    <dbReference type="NCBI Taxonomy" id="206669"/>
    <lineage>
        <taxon>Eukaryota</taxon>
        <taxon>Metazoa</taxon>
        <taxon>Echinodermata</taxon>
        <taxon>Eleutherozoa</taxon>
        <taxon>Echinozoa</taxon>
        <taxon>Holothuroidea</taxon>
        <taxon>Aspidochirotacea</taxon>
        <taxon>Aspidochirotida</taxon>
        <taxon>Holothuriidae</taxon>
        <taxon>Holothuria</taxon>
    </lineage>
</organism>
<sequence length="67" mass="7858">MFLSYCYKDPNDPSVFWENQESSDVSSSFDEEYLREELRWVYENNEAVNGNMVSKAKENGIKLHSSL</sequence>